<dbReference type="EMBL" id="PISD01000040">
    <property type="protein sequence ID" value="PKG27603.1"/>
    <property type="molecule type" value="Genomic_DNA"/>
</dbReference>
<dbReference type="PANTHER" id="PTHR30204">
    <property type="entry name" value="REDOX-CYCLING DRUG-SENSING TRANSCRIPTIONAL ACTIVATOR SOXR"/>
    <property type="match status" value="1"/>
</dbReference>
<dbReference type="Gene3D" id="1.10.1660.10">
    <property type="match status" value="1"/>
</dbReference>
<proteinExistence type="predicted"/>
<dbReference type="CDD" id="cd01106">
    <property type="entry name" value="HTH_TipAL-Mta"/>
    <property type="match status" value="1"/>
</dbReference>
<name>A0A2N0ZDL6_9BACI</name>
<dbReference type="GO" id="GO:0003677">
    <property type="term" value="F:DNA binding"/>
    <property type="evidence" value="ECO:0007669"/>
    <property type="project" value="UniProtKB-KW"/>
</dbReference>
<feature type="domain" description="HTH merR-type" evidence="2">
    <location>
        <begin position="4"/>
        <end position="73"/>
    </location>
</feature>
<dbReference type="InterPro" id="IPR000551">
    <property type="entry name" value="MerR-type_HTH_dom"/>
</dbReference>
<protein>
    <submittedName>
        <fullName evidence="3">MerR family transcriptional regulator</fullName>
    </submittedName>
</protein>
<dbReference type="PANTHER" id="PTHR30204:SF96">
    <property type="entry name" value="CHROMOSOME-ANCHORING PROTEIN RACA"/>
    <property type="match status" value="1"/>
</dbReference>
<dbReference type="RefSeq" id="WP_066188934.1">
    <property type="nucleotide sequence ID" value="NZ_CP194732.1"/>
</dbReference>
<evidence type="ECO:0000256" key="1">
    <source>
        <dbReference type="ARBA" id="ARBA00023125"/>
    </source>
</evidence>
<dbReference type="PROSITE" id="PS50937">
    <property type="entry name" value="HTH_MERR_2"/>
    <property type="match status" value="1"/>
</dbReference>
<comment type="caution">
    <text evidence="3">The sequence shown here is derived from an EMBL/GenBank/DDBJ whole genome shotgun (WGS) entry which is preliminary data.</text>
</comment>
<keyword evidence="1" id="KW-0238">DNA-binding</keyword>
<organism evidence="3 4">
    <name type="scientific">Cytobacillus horneckiae</name>
    <dbReference type="NCBI Taxonomy" id="549687"/>
    <lineage>
        <taxon>Bacteria</taxon>
        <taxon>Bacillati</taxon>
        <taxon>Bacillota</taxon>
        <taxon>Bacilli</taxon>
        <taxon>Bacillales</taxon>
        <taxon>Bacillaceae</taxon>
        <taxon>Cytobacillus</taxon>
    </lineage>
</organism>
<dbReference type="InterPro" id="IPR009061">
    <property type="entry name" value="DNA-bd_dom_put_sf"/>
</dbReference>
<evidence type="ECO:0000313" key="3">
    <source>
        <dbReference type="EMBL" id="PKG27603.1"/>
    </source>
</evidence>
<dbReference type="InterPro" id="IPR047057">
    <property type="entry name" value="MerR_fam"/>
</dbReference>
<keyword evidence="4" id="KW-1185">Reference proteome</keyword>
<evidence type="ECO:0000313" key="4">
    <source>
        <dbReference type="Proteomes" id="UP000233343"/>
    </source>
</evidence>
<dbReference type="AlphaFoldDB" id="A0A2N0ZDL6"/>
<evidence type="ECO:0000259" key="2">
    <source>
        <dbReference type="PROSITE" id="PS50937"/>
    </source>
</evidence>
<dbReference type="SMART" id="SM00422">
    <property type="entry name" value="HTH_MERR"/>
    <property type="match status" value="1"/>
</dbReference>
<sequence length="259" mass="30224">MSAQYGIGDFSKKTNTTVRTLHYYDEIGLLKPAFLSDGGRRYYTDAEIVKLQKIVTLKYLGYSLEEIQEIIHEKDWNLKQSIQFQRGEMIKKKQQIEQMIRTLDHALTIIEDNQTIDATIFISLINSIQMENEHREFLKELIPEITINEIYNIPEEKHKQLSKRTANLFTNLKEAYGQEPSSTSVQHLIDELWQILNDLYPDTKSLIETLMEKDEELTQQLDDSPVLFPSAFNAGEEKWVGQALEIYFKKMGLILDEND</sequence>
<reference evidence="3 4" key="1">
    <citation type="journal article" date="2010" name="Int. J. Syst. Evol. Microbiol.">
        <title>Bacillus horneckiae sp. nov., isolated from a spacecraft-assembly clean room.</title>
        <authorList>
            <person name="Vaishampayan P."/>
            <person name="Probst A."/>
            <person name="Krishnamurthi S."/>
            <person name="Ghosh S."/>
            <person name="Osman S."/>
            <person name="McDowall A."/>
            <person name="Ruckmani A."/>
            <person name="Mayilraj S."/>
            <person name="Venkateswaran K."/>
        </authorList>
    </citation>
    <scope>NUCLEOTIDE SEQUENCE [LARGE SCALE GENOMIC DNA]</scope>
    <source>
        <strain evidence="4">1PO1SC</strain>
    </source>
</reference>
<dbReference type="GO" id="GO:0003700">
    <property type="term" value="F:DNA-binding transcription factor activity"/>
    <property type="evidence" value="ECO:0007669"/>
    <property type="project" value="InterPro"/>
</dbReference>
<dbReference type="Pfam" id="PF13411">
    <property type="entry name" value="MerR_1"/>
    <property type="match status" value="1"/>
</dbReference>
<dbReference type="SUPFAM" id="SSF46955">
    <property type="entry name" value="Putative DNA-binding domain"/>
    <property type="match status" value="1"/>
</dbReference>
<dbReference type="Gene3D" id="6.10.250.360">
    <property type="match status" value="1"/>
</dbReference>
<accession>A0A2N0ZDL6</accession>
<gene>
    <name evidence="3" type="ORF">CWS20_17915</name>
</gene>
<dbReference type="Proteomes" id="UP000233343">
    <property type="component" value="Unassembled WGS sequence"/>
</dbReference>